<evidence type="ECO:0000313" key="5">
    <source>
        <dbReference type="Proteomes" id="UP000837857"/>
    </source>
</evidence>
<keyword evidence="2" id="KW-0576">Peroxisome</keyword>
<reference evidence="4" key="1">
    <citation type="submission" date="2022-03" db="EMBL/GenBank/DDBJ databases">
        <authorList>
            <person name="Martin H S."/>
        </authorList>
    </citation>
    <scope>NUCLEOTIDE SEQUENCE</scope>
</reference>
<protein>
    <recommendedName>
        <fullName evidence="3">AMP-dependent synthetase/ligase domain-containing protein</fullName>
    </recommendedName>
</protein>
<evidence type="ECO:0000256" key="1">
    <source>
        <dbReference type="ARBA" id="ARBA00004275"/>
    </source>
</evidence>
<evidence type="ECO:0000259" key="3">
    <source>
        <dbReference type="Pfam" id="PF00501"/>
    </source>
</evidence>
<feature type="domain" description="AMP-dependent synthetase/ligase" evidence="3">
    <location>
        <begin position="57"/>
        <end position="188"/>
    </location>
</feature>
<dbReference type="Pfam" id="PF00501">
    <property type="entry name" value="AMP-binding"/>
    <property type="match status" value="2"/>
</dbReference>
<comment type="subcellular location">
    <subcellularLocation>
        <location evidence="1">Peroxisome</location>
    </subcellularLocation>
</comment>
<evidence type="ECO:0000256" key="2">
    <source>
        <dbReference type="ARBA" id="ARBA00023140"/>
    </source>
</evidence>
<dbReference type="EMBL" id="OW152825">
    <property type="protein sequence ID" value="CAH2041118.1"/>
    <property type="molecule type" value="Genomic_DNA"/>
</dbReference>
<feature type="non-terminal residue" evidence="4">
    <location>
        <position position="1"/>
    </location>
</feature>
<proteinExistence type="predicted"/>
<dbReference type="Gene3D" id="3.40.50.980">
    <property type="match status" value="2"/>
</dbReference>
<gene>
    <name evidence="4" type="ORF">IPOD504_LOCUS2914</name>
</gene>
<sequence length="396" mass="44491">MEFLNTIPIHTDEASQEALRISAGVRWNHIWTNENVVKSPFRDIEIPNATYAEYVWKNLDKWATKTATVCGITGRQYTYEQIYKQSQVLGAVLRKKFRINNGDTVAIMLPNLPEYPTAILGVLSAGGLVTTLNPNYTAYEVQRQIHMSDAKLITVTADIVPTVKQALELCKMNIPIVVIYIESPLPEGTISFKEIIEDNHVDLGLPKGVELTNRNIIANVEQQNTEIKQYVDTTDSHQDNVLVSLPMFHSYGMTIVTLHKLSVGIKLVTLPRFKPETFINTLAKYHFHLFYFAPPTVLFLGSHPQVQTKHFEHLRCVTSGAAPLPIADIERFLEKVNANSHFCQAYGLTETAPLPTASPLGYKEYSKVGFGLPNVELRIIDENLKNRGPNECMARG</sequence>
<evidence type="ECO:0000313" key="4">
    <source>
        <dbReference type="EMBL" id="CAH2041118.1"/>
    </source>
</evidence>
<keyword evidence="5" id="KW-1185">Reference proteome</keyword>
<feature type="domain" description="AMP-dependent synthetase/ligase" evidence="3">
    <location>
        <begin position="204"/>
        <end position="387"/>
    </location>
</feature>
<dbReference type="PANTHER" id="PTHR24096:SF422">
    <property type="entry name" value="BCDNA.GH02901"/>
    <property type="match status" value="1"/>
</dbReference>
<dbReference type="SUPFAM" id="SSF56801">
    <property type="entry name" value="Acetyl-CoA synthetase-like"/>
    <property type="match status" value="1"/>
</dbReference>
<dbReference type="PANTHER" id="PTHR24096">
    <property type="entry name" value="LONG-CHAIN-FATTY-ACID--COA LIGASE"/>
    <property type="match status" value="1"/>
</dbReference>
<accession>A0ABN8HTF9</accession>
<organism evidence="4 5">
    <name type="scientific">Iphiclides podalirius</name>
    <name type="common">scarce swallowtail</name>
    <dbReference type="NCBI Taxonomy" id="110791"/>
    <lineage>
        <taxon>Eukaryota</taxon>
        <taxon>Metazoa</taxon>
        <taxon>Ecdysozoa</taxon>
        <taxon>Arthropoda</taxon>
        <taxon>Hexapoda</taxon>
        <taxon>Insecta</taxon>
        <taxon>Pterygota</taxon>
        <taxon>Neoptera</taxon>
        <taxon>Endopterygota</taxon>
        <taxon>Lepidoptera</taxon>
        <taxon>Glossata</taxon>
        <taxon>Ditrysia</taxon>
        <taxon>Papilionoidea</taxon>
        <taxon>Papilionidae</taxon>
        <taxon>Papilioninae</taxon>
        <taxon>Iphiclides</taxon>
    </lineage>
</organism>
<name>A0ABN8HTF9_9NEOP</name>
<dbReference type="InterPro" id="IPR000873">
    <property type="entry name" value="AMP-dep_synth/lig_dom"/>
</dbReference>
<dbReference type="Proteomes" id="UP000837857">
    <property type="component" value="Chromosome 13"/>
</dbReference>